<dbReference type="InterPro" id="IPR051280">
    <property type="entry name" value="Cl-channel/antiporter"/>
</dbReference>
<evidence type="ECO:0000256" key="8">
    <source>
        <dbReference type="SAM" id="Phobius"/>
    </source>
</evidence>
<dbReference type="SUPFAM" id="SSF81340">
    <property type="entry name" value="Clc chloride channel"/>
    <property type="match status" value="1"/>
</dbReference>
<keyword evidence="10" id="KW-1185">Reference proteome</keyword>
<evidence type="ECO:0000256" key="2">
    <source>
        <dbReference type="ARBA" id="ARBA00022692"/>
    </source>
</evidence>
<feature type="compositionally biased region" description="Acidic residues" evidence="7">
    <location>
        <begin position="1"/>
        <end position="10"/>
    </location>
</feature>
<dbReference type="PANTHER" id="PTHR11689">
    <property type="entry name" value="CHLORIDE CHANNEL PROTEIN CLC FAMILY MEMBER"/>
    <property type="match status" value="1"/>
</dbReference>
<feature type="non-terminal residue" evidence="9">
    <location>
        <position position="442"/>
    </location>
</feature>
<feature type="transmembrane region" description="Helical" evidence="8">
    <location>
        <begin position="140"/>
        <end position="164"/>
    </location>
</feature>
<keyword evidence="2 8" id="KW-0812">Transmembrane</keyword>
<dbReference type="EMBL" id="NCKV01007602">
    <property type="protein sequence ID" value="RWS22910.1"/>
    <property type="molecule type" value="Genomic_DNA"/>
</dbReference>
<keyword evidence="5" id="KW-0129">CBS domain</keyword>
<dbReference type="PANTHER" id="PTHR11689:SF136">
    <property type="entry name" value="H(+)_CL(-) EXCHANGE TRANSPORTER 7"/>
    <property type="match status" value="1"/>
</dbReference>
<dbReference type="STRING" id="299467.A0A443S5V3"/>
<dbReference type="FunFam" id="1.10.3080.10:FF:000014">
    <property type="entry name" value="Chloride channel protein"/>
    <property type="match status" value="1"/>
</dbReference>
<feature type="transmembrane region" description="Helical" evidence="8">
    <location>
        <begin position="420"/>
        <end position="440"/>
    </location>
</feature>
<dbReference type="GO" id="GO:0015108">
    <property type="term" value="F:chloride transmembrane transporter activity"/>
    <property type="evidence" value="ECO:0007669"/>
    <property type="project" value="InterPro"/>
</dbReference>
<feature type="transmembrane region" description="Helical" evidence="8">
    <location>
        <begin position="301"/>
        <end position="324"/>
    </location>
</feature>
<dbReference type="Pfam" id="PF00654">
    <property type="entry name" value="Voltage_CLC"/>
    <property type="match status" value="1"/>
</dbReference>
<keyword evidence="3" id="KW-0677">Repeat</keyword>
<dbReference type="Proteomes" id="UP000288716">
    <property type="component" value="Unassembled WGS sequence"/>
</dbReference>
<dbReference type="PRINTS" id="PR00762">
    <property type="entry name" value="CLCHANNEL"/>
</dbReference>
<proteinExistence type="predicted"/>
<keyword evidence="6 8" id="KW-0472">Membrane</keyword>
<name>A0A443S5V3_9ACAR</name>
<feature type="transmembrane region" description="Helical" evidence="8">
    <location>
        <begin position="336"/>
        <end position="358"/>
    </location>
</feature>
<dbReference type="OrthoDB" id="428525at2759"/>
<evidence type="ECO:0000256" key="4">
    <source>
        <dbReference type="ARBA" id="ARBA00022989"/>
    </source>
</evidence>
<gene>
    <name evidence="9" type="ORF">B4U80_10185</name>
</gene>
<feature type="transmembrane region" description="Helical" evidence="8">
    <location>
        <begin position="197"/>
        <end position="219"/>
    </location>
</feature>
<comment type="caution">
    <text evidence="9">The sequence shown here is derived from an EMBL/GenBank/DDBJ whole genome shotgun (WGS) entry which is preliminary data.</text>
</comment>
<evidence type="ECO:0000313" key="10">
    <source>
        <dbReference type="Proteomes" id="UP000288716"/>
    </source>
</evidence>
<evidence type="ECO:0000256" key="6">
    <source>
        <dbReference type="ARBA" id="ARBA00023136"/>
    </source>
</evidence>
<sequence>MLEIDSEEVMSGDLHRMADKSQSQDEIVNTSTENDDTFYSSHCCHSNHNKSQCSDCVPKALSSMLQTSSARKRMSVGKDSTYSRLSDIAESAPHDRRGSLHLLSQKYESLDYDVCENMLYLEEERKAGYKRVRNRDILRWIIIFFIGVLTACTASFIVVCIDILSEFKYGMLQKWVDKCTNHQCLGIPFGMWLASNAVPVLLGSALVTIVAPVAAGSGIPAIKCYLNGVKVPEVVRIKTFIAKSISVILSVVGGLAVGKEGPMIHCGAVIAAGISQGKSTTFGKDLKIFQVFREDREKRDFVSAGAAAGVAAAFGAPVGGVLFSLEEGASFWNQALTWRIFFCSMISTFTLNIILSAYHGKFGQLSYAGLINFGKFEDSMTNYSYIELPAYMIMGVIGGLFGALYNYINHKITVFRIRYIYKWWAKIAEAAIIAMLSAAVGF</sequence>
<dbReference type="AlphaFoldDB" id="A0A443S5V3"/>
<dbReference type="Gene3D" id="1.10.3080.10">
    <property type="entry name" value="Clc chloride channel"/>
    <property type="match status" value="1"/>
</dbReference>
<reference evidence="9 10" key="1">
    <citation type="journal article" date="2018" name="Gigascience">
        <title>Genomes of trombidid mites reveal novel predicted allergens and laterally-transferred genes associated with secondary metabolism.</title>
        <authorList>
            <person name="Dong X."/>
            <person name="Chaisiri K."/>
            <person name="Xia D."/>
            <person name="Armstrong S.D."/>
            <person name="Fang Y."/>
            <person name="Donnelly M.J."/>
            <person name="Kadowaki T."/>
            <person name="McGarry J.W."/>
            <person name="Darby A.C."/>
            <person name="Makepeace B.L."/>
        </authorList>
    </citation>
    <scope>NUCLEOTIDE SEQUENCE [LARGE SCALE GENOMIC DNA]</scope>
    <source>
        <strain evidence="9">UoL-UT</strain>
    </source>
</reference>
<dbReference type="GO" id="GO:0005765">
    <property type="term" value="C:lysosomal membrane"/>
    <property type="evidence" value="ECO:0007669"/>
    <property type="project" value="TreeGrafter"/>
</dbReference>
<evidence type="ECO:0000256" key="3">
    <source>
        <dbReference type="ARBA" id="ARBA00022737"/>
    </source>
</evidence>
<organism evidence="9 10">
    <name type="scientific">Leptotrombidium deliense</name>
    <dbReference type="NCBI Taxonomy" id="299467"/>
    <lineage>
        <taxon>Eukaryota</taxon>
        <taxon>Metazoa</taxon>
        <taxon>Ecdysozoa</taxon>
        <taxon>Arthropoda</taxon>
        <taxon>Chelicerata</taxon>
        <taxon>Arachnida</taxon>
        <taxon>Acari</taxon>
        <taxon>Acariformes</taxon>
        <taxon>Trombidiformes</taxon>
        <taxon>Prostigmata</taxon>
        <taxon>Anystina</taxon>
        <taxon>Parasitengona</taxon>
        <taxon>Trombiculoidea</taxon>
        <taxon>Trombiculidae</taxon>
        <taxon>Leptotrombidium</taxon>
    </lineage>
</organism>
<feature type="region of interest" description="Disordered" evidence="7">
    <location>
        <begin position="1"/>
        <end position="29"/>
    </location>
</feature>
<evidence type="ECO:0000256" key="7">
    <source>
        <dbReference type="SAM" id="MobiDB-lite"/>
    </source>
</evidence>
<evidence type="ECO:0000313" key="9">
    <source>
        <dbReference type="EMBL" id="RWS22910.1"/>
    </source>
</evidence>
<comment type="subcellular location">
    <subcellularLocation>
        <location evidence="1">Membrane</location>
        <topology evidence="1">Multi-pass membrane protein</topology>
    </subcellularLocation>
</comment>
<accession>A0A443S5V3</accession>
<dbReference type="VEuPathDB" id="VectorBase:LDEU009130"/>
<feature type="compositionally biased region" description="Basic and acidic residues" evidence="7">
    <location>
        <begin position="13"/>
        <end position="23"/>
    </location>
</feature>
<evidence type="ECO:0000256" key="1">
    <source>
        <dbReference type="ARBA" id="ARBA00004141"/>
    </source>
</evidence>
<feature type="transmembrane region" description="Helical" evidence="8">
    <location>
        <begin position="240"/>
        <end position="258"/>
    </location>
</feature>
<keyword evidence="4 8" id="KW-1133">Transmembrane helix</keyword>
<dbReference type="InterPro" id="IPR014743">
    <property type="entry name" value="Cl-channel_core"/>
</dbReference>
<protein>
    <submittedName>
        <fullName evidence="9">Chloride channel protein 7-like protein</fullName>
    </submittedName>
</protein>
<dbReference type="InterPro" id="IPR001807">
    <property type="entry name" value="ClC"/>
</dbReference>
<feature type="transmembrane region" description="Helical" evidence="8">
    <location>
        <begin position="388"/>
        <end position="408"/>
    </location>
</feature>
<evidence type="ECO:0000256" key="5">
    <source>
        <dbReference type="ARBA" id="ARBA00023122"/>
    </source>
</evidence>